<feature type="non-terminal residue" evidence="2">
    <location>
        <position position="607"/>
    </location>
</feature>
<organism evidence="2">
    <name type="scientific">Caldithrix abyssi</name>
    <dbReference type="NCBI Taxonomy" id="187145"/>
    <lineage>
        <taxon>Bacteria</taxon>
        <taxon>Pseudomonadati</taxon>
        <taxon>Calditrichota</taxon>
        <taxon>Calditrichia</taxon>
        <taxon>Calditrichales</taxon>
        <taxon>Calditrichaceae</taxon>
        <taxon>Caldithrix</taxon>
    </lineage>
</organism>
<accession>A0A7V4WV27</accession>
<keyword evidence="1" id="KW-0732">Signal</keyword>
<dbReference type="EMBL" id="DRQG01000083">
    <property type="protein sequence ID" value="HGY55775.1"/>
    <property type="molecule type" value="Genomic_DNA"/>
</dbReference>
<proteinExistence type="predicted"/>
<feature type="signal peptide" evidence="1">
    <location>
        <begin position="1"/>
        <end position="31"/>
    </location>
</feature>
<dbReference type="Proteomes" id="UP000885779">
    <property type="component" value="Unassembled WGS sequence"/>
</dbReference>
<name>A0A7V4WV27_CALAY</name>
<protein>
    <submittedName>
        <fullName evidence="2">T9SS type A sorting domain-containing protein</fullName>
    </submittedName>
</protein>
<gene>
    <name evidence="2" type="ORF">ENK44_08745</name>
</gene>
<dbReference type="AlphaFoldDB" id="A0A7V4WV27"/>
<evidence type="ECO:0000256" key="1">
    <source>
        <dbReference type="SAM" id="SignalP"/>
    </source>
</evidence>
<evidence type="ECO:0000313" key="2">
    <source>
        <dbReference type="EMBL" id="HGY55775.1"/>
    </source>
</evidence>
<comment type="caution">
    <text evidence="2">The sequence shown here is derived from an EMBL/GenBank/DDBJ whole genome shotgun (WGS) entry which is preliminary data.</text>
</comment>
<reference evidence="2" key="1">
    <citation type="journal article" date="2020" name="mSystems">
        <title>Genome- and Community-Level Interaction Insights into Carbon Utilization and Element Cycling Functions of Hydrothermarchaeota in Hydrothermal Sediment.</title>
        <authorList>
            <person name="Zhou Z."/>
            <person name="Liu Y."/>
            <person name="Xu W."/>
            <person name="Pan J."/>
            <person name="Luo Z.H."/>
            <person name="Li M."/>
        </authorList>
    </citation>
    <scope>NUCLEOTIDE SEQUENCE [LARGE SCALE GENOMIC DNA]</scope>
    <source>
        <strain evidence="2">HyVt-577</strain>
    </source>
</reference>
<sequence>MHCNVYRFRNQRTIIYLFVLFSLLLFSTVSATDLGQYHQTTVPEISSAASFNRAVQNGQIQIPSIPTNPQATSSRAAYKPNSTAGLPYIEGSVTESINYDQNAGLNGAMIPPDNAGAVGPDHFVIAVNSAIEWYDKNTRTRLNQQSLGSFFSSNSPQFTVFDPRVLWDAYNQRFVVMAIEQDDNSETSMIHVAVSQTTNPQDGWYFQKVNSATDINGNNSWADYPALGVSSEAFYVTANMFDFAGSNFQATRLWIFDKGLYNGVDTSTVNIYDPSTEAGLSSQAFTIIPARMHGSQPAGVGVFMFSTEWDDNNGNNDLIALFRVDDPLGNSGGPTFTAQFLNPGEIHDNSAGVPDMPQNGTNTKIDAGSDRAQSAAWMNDTFVGAFVTNPSTGSEAGQATVFWFTVNTSNLSSPALDQQGYIDGEDIADTTSTCYPAVAINQHGEIGIGFSASAPSIYAGSYFAVHQTTDAPGTTQGAQVMRPGEDYYIRTFLFGLGRNRWGDYSSITVDPSDTTSFWVFNQYAMTRGSSSGGEDGRWATTFAKVIPNGIVSDITETNRPQSPALFSLEQNYPNPFNPETVIRYQLPEAGPVQLSVYNALGQKVQEL</sequence>
<feature type="chain" id="PRO_5031354179" evidence="1">
    <location>
        <begin position="32"/>
        <end position="607"/>
    </location>
</feature>